<keyword evidence="1" id="KW-0479">Metal-binding</keyword>
<dbReference type="InterPro" id="IPR006564">
    <property type="entry name" value="Znf_PMZ"/>
</dbReference>
<evidence type="ECO:0000256" key="3">
    <source>
        <dbReference type="ARBA" id="ARBA00022833"/>
    </source>
</evidence>
<comment type="caution">
    <text evidence="6">The sequence shown here is derived from an EMBL/GenBank/DDBJ whole genome shotgun (WGS) entry which is preliminary data.</text>
</comment>
<dbReference type="AlphaFoldDB" id="A0A445EDY4"/>
<proteinExistence type="predicted"/>
<dbReference type="SMART" id="SM00575">
    <property type="entry name" value="ZnF_PMZ"/>
    <property type="match status" value="1"/>
</dbReference>
<dbReference type="Pfam" id="PF04434">
    <property type="entry name" value="SWIM"/>
    <property type="match status" value="1"/>
</dbReference>
<keyword evidence="3" id="KW-0862">Zinc</keyword>
<keyword evidence="2 4" id="KW-0863">Zinc-finger</keyword>
<dbReference type="GO" id="GO:0008270">
    <property type="term" value="F:zinc ion binding"/>
    <property type="evidence" value="ECO:0007669"/>
    <property type="project" value="UniProtKB-KW"/>
</dbReference>
<dbReference type="InterPro" id="IPR007527">
    <property type="entry name" value="Znf_SWIM"/>
</dbReference>
<sequence>MHVTHCDRQASVFLVEELEPVEGWLQGSFRVRLTAGTCDCGFFQSLHFSCCHALASCAIGSYVHPIYMQQAVFKVYKSDFLPIANEKLWPEWYGTRLRPNPAMRRKCTGRPISTKFCN</sequence>
<reference evidence="6 7" key="1">
    <citation type="submission" date="2019-01" db="EMBL/GenBank/DDBJ databases">
        <title>Sequencing of cultivated peanut Arachis hypogaea provides insights into genome evolution and oil improvement.</title>
        <authorList>
            <person name="Chen X."/>
        </authorList>
    </citation>
    <scope>NUCLEOTIDE SEQUENCE [LARGE SCALE GENOMIC DNA]</scope>
    <source>
        <strain evidence="7">cv. Fuhuasheng</strain>
        <tissue evidence="6">Leaves</tissue>
    </source>
</reference>
<organism evidence="6 7">
    <name type="scientific">Arachis hypogaea</name>
    <name type="common">Peanut</name>
    <dbReference type="NCBI Taxonomy" id="3818"/>
    <lineage>
        <taxon>Eukaryota</taxon>
        <taxon>Viridiplantae</taxon>
        <taxon>Streptophyta</taxon>
        <taxon>Embryophyta</taxon>
        <taxon>Tracheophyta</taxon>
        <taxon>Spermatophyta</taxon>
        <taxon>Magnoliopsida</taxon>
        <taxon>eudicotyledons</taxon>
        <taxon>Gunneridae</taxon>
        <taxon>Pentapetalae</taxon>
        <taxon>rosids</taxon>
        <taxon>fabids</taxon>
        <taxon>Fabales</taxon>
        <taxon>Fabaceae</taxon>
        <taxon>Papilionoideae</taxon>
        <taxon>50 kb inversion clade</taxon>
        <taxon>dalbergioids sensu lato</taxon>
        <taxon>Dalbergieae</taxon>
        <taxon>Pterocarpus clade</taxon>
        <taxon>Arachis</taxon>
    </lineage>
</organism>
<evidence type="ECO:0000259" key="5">
    <source>
        <dbReference type="PROSITE" id="PS50966"/>
    </source>
</evidence>
<protein>
    <recommendedName>
        <fullName evidence="5">SWIM-type domain-containing protein</fullName>
    </recommendedName>
</protein>
<evidence type="ECO:0000313" key="6">
    <source>
        <dbReference type="EMBL" id="RYR73726.1"/>
    </source>
</evidence>
<name>A0A445EDY4_ARAHY</name>
<dbReference type="Proteomes" id="UP000289738">
    <property type="component" value="Chromosome A02"/>
</dbReference>
<keyword evidence="7" id="KW-1185">Reference proteome</keyword>
<evidence type="ECO:0000256" key="1">
    <source>
        <dbReference type="ARBA" id="ARBA00022723"/>
    </source>
</evidence>
<evidence type="ECO:0000256" key="2">
    <source>
        <dbReference type="ARBA" id="ARBA00022771"/>
    </source>
</evidence>
<dbReference type="PROSITE" id="PS50966">
    <property type="entry name" value="ZF_SWIM"/>
    <property type="match status" value="1"/>
</dbReference>
<evidence type="ECO:0000256" key="4">
    <source>
        <dbReference type="PROSITE-ProRule" id="PRU00325"/>
    </source>
</evidence>
<accession>A0A445EDY4</accession>
<gene>
    <name evidence="6" type="ORF">Ahy_A02g008210</name>
</gene>
<feature type="domain" description="SWIM-type" evidence="5">
    <location>
        <begin position="29"/>
        <end position="61"/>
    </location>
</feature>
<dbReference type="EMBL" id="SDMP01000002">
    <property type="protein sequence ID" value="RYR73726.1"/>
    <property type="molecule type" value="Genomic_DNA"/>
</dbReference>
<evidence type="ECO:0000313" key="7">
    <source>
        <dbReference type="Proteomes" id="UP000289738"/>
    </source>
</evidence>